<sequence>MKGRLVVTTPWPAMARTVWGDASLAASSGWVGDLETYRQRYWSTFCDADGEPVMALDLADLARPWEDGSISVLGHSREELRLGADGVVVAAAELEGTMLASSSELIDVVVVALPDPVKHIRADKVQITIPVACLVLPEGTELTEEMTNEFKRATFEAHGENCVPIDFVRIPAIPRTHNSKPMRNVLQRLFLSDSGALSDVSEIANPTCLLELKAAIDEWCFDQARPMLDQRC</sequence>
<name>A0A7S2D8T0_9EUKA</name>
<gene>
    <name evidence="1" type="ORF">CBRE1094_LOCUS14855</name>
</gene>
<evidence type="ECO:0000313" key="1">
    <source>
        <dbReference type="EMBL" id="CAD9447461.1"/>
    </source>
</evidence>
<organism evidence="1">
    <name type="scientific">Haptolina brevifila</name>
    <dbReference type="NCBI Taxonomy" id="156173"/>
    <lineage>
        <taxon>Eukaryota</taxon>
        <taxon>Haptista</taxon>
        <taxon>Haptophyta</taxon>
        <taxon>Prymnesiophyceae</taxon>
        <taxon>Prymnesiales</taxon>
        <taxon>Prymnesiaceae</taxon>
        <taxon>Haptolina</taxon>
    </lineage>
</organism>
<reference evidence="1" key="1">
    <citation type="submission" date="2021-01" db="EMBL/GenBank/DDBJ databases">
        <authorList>
            <person name="Corre E."/>
            <person name="Pelletier E."/>
            <person name="Niang G."/>
            <person name="Scheremetjew M."/>
            <person name="Finn R."/>
            <person name="Kale V."/>
            <person name="Holt S."/>
            <person name="Cochrane G."/>
            <person name="Meng A."/>
            <person name="Brown T."/>
            <person name="Cohen L."/>
        </authorList>
    </citation>
    <scope>NUCLEOTIDE SEQUENCE</scope>
    <source>
        <strain evidence="1">UTEX LB 985</strain>
    </source>
</reference>
<dbReference type="PANTHER" id="PTHR24095:SF14">
    <property type="entry name" value="ACETYL-COENZYME A SYNTHETASE 1"/>
    <property type="match status" value="1"/>
</dbReference>
<dbReference type="GO" id="GO:0006085">
    <property type="term" value="P:acetyl-CoA biosynthetic process"/>
    <property type="evidence" value="ECO:0007669"/>
    <property type="project" value="TreeGrafter"/>
</dbReference>
<dbReference type="AlphaFoldDB" id="A0A7S2D8T0"/>
<dbReference type="PANTHER" id="PTHR24095">
    <property type="entry name" value="ACETYL-COENZYME A SYNTHETASE"/>
    <property type="match status" value="1"/>
</dbReference>
<dbReference type="Gene3D" id="3.30.300.30">
    <property type="match status" value="1"/>
</dbReference>
<protein>
    <recommendedName>
        <fullName evidence="2">AMP-binding enzyme C-terminal domain-containing protein</fullName>
    </recommendedName>
</protein>
<dbReference type="InterPro" id="IPR045851">
    <property type="entry name" value="AMP-bd_C_sf"/>
</dbReference>
<accession>A0A7S2D8T0</accession>
<dbReference type="GO" id="GO:0005829">
    <property type="term" value="C:cytosol"/>
    <property type="evidence" value="ECO:0007669"/>
    <property type="project" value="TreeGrafter"/>
</dbReference>
<evidence type="ECO:0008006" key="2">
    <source>
        <dbReference type="Google" id="ProtNLM"/>
    </source>
</evidence>
<dbReference type="SUPFAM" id="SSF56801">
    <property type="entry name" value="Acetyl-CoA synthetase-like"/>
    <property type="match status" value="1"/>
</dbReference>
<dbReference type="GO" id="GO:0003987">
    <property type="term" value="F:acetate-CoA ligase activity"/>
    <property type="evidence" value="ECO:0007669"/>
    <property type="project" value="TreeGrafter"/>
</dbReference>
<dbReference type="EMBL" id="HBGU01027388">
    <property type="protein sequence ID" value="CAD9447461.1"/>
    <property type="molecule type" value="Transcribed_RNA"/>
</dbReference>
<proteinExistence type="predicted"/>